<dbReference type="GO" id="GO:0016887">
    <property type="term" value="F:ATP hydrolysis activity"/>
    <property type="evidence" value="ECO:0007669"/>
    <property type="project" value="RHEA"/>
</dbReference>
<feature type="domain" description="UvrD-like helicase C-terminal" evidence="14">
    <location>
        <begin position="153"/>
        <end position="407"/>
    </location>
</feature>
<dbReference type="InterPro" id="IPR014016">
    <property type="entry name" value="UvrD-like_ATP-bd"/>
</dbReference>
<dbReference type="CDD" id="cd18807">
    <property type="entry name" value="SF1_C_UvrD"/>
    <property type="match status" value="1"/>
</dbReference>
<evidence type="ECO:0000256" key="6">
    <source>
        <dbReference type="ARBA" id="ARBA00023125"/>
    </source>
</evidence>
<evidence type="ECO:0000256" key="10">
    <source>
        <dbReference type="ARBA" id="ARBA00034923"/>
    </source>
</evidence>
<keyword evidence="3 12" id="KW-0378">Hydrolase</keyword>
<keyword evidence="4 12" id="KW-0347">Helicase</keyword>
<dbReference type="SUPFAM" id="SSF52540">
    <property type="entry name" value="P-loop containing nucleoside triphosphate hydrolases"/>
    <property type="match status" value="1"/>
</dbReference>
<evidence type="ECO:0000259" key="13">
    <source>
        <dbReference type="PROSITE" id="PS51198"/>
    </source>
</evidence>
<evidence type="ECO:0000256" key="11">
    <source>
        <dbReference type="ARBA" id="ARBA00048988"/>
    </source>
</evidence>
<dbReference type="Gene3D" id="3.40.50.300">
    <property type="entry name" value="P-loop containing nucleotide triphosphate hydrolases"/>
    <property type="match status" value="2"/>
</dbReference>
<dbReference type="AlphaFoldDB" id="A0A0B5FTZ6"/>
<gene>
    <name evidence="15" type="ORF">GSUB_16740</name>
</gene>
<dbReference type="Pfam" id="PF00580">
    <property type="entry name" value="UvrD-helicase"/>
    <property type="match status" value="1"/>
</dbReference>
<evidence type="ECO:0000256" key="2">
    <source>
        <dbReference type="ARBA" id="ARBA00022741"/>
    </source>
</evidence>
<protein>
    <recommendedName>
        <fullName evidence="9">DNA 3'-5' helicase</fullName>
        <ecNumber evidence="9">5.6.2.4</ecNumber>
    </recommendedName>
    <alternativeName>
        <fullName evidence="10">DNA 3'-5' helicase II</fullName>
    </alternativeName>
</protein>
<organism evidence="15 16">
    <name type="scientific">Geoalkalibacter subterraneus</name>
    <dbReference type="NCBI Taxonomy" id="483547"/>
    <lineage>
        <taxon>Bacteria</taxon>
        <taxon>Pseudomonadati</taxon>
        <taxon>Thermodesulfobacteriota</taxon>
        <taxon>Desulfuromonadia</taxon>
        <taxon>Desulfuromonadales</taxon>
        <taxon>Geoalkalibacteraceae</taxon>
        <taxon>Geoalkalibacter</taxon>
    </lineage>
</organism>
<dbReference type="Pfam" id="PF13361">
    <property type="entry name" value="UvrD_C"/>
    <property type="match status" value="2"/>
</dbReference>
<evidence type="ECO:0000259" key="14">
    <source>
        <dbReference type="PROSITE" id="PS51217"/>
    </source>
</evidence>
<dbReference type="PANTHER" id="PTHR11070:SF2">
    <property type="entry name" value="ATP-DEPENDENT DNA HELICASE SRS2"/>
    <property type="match status" value="1"/>
</dbReference>
<evidence type="ECO:0000256" key="7">
    <source>
        <dbReference type="ARBA" id="ARBA00023235"/>
    </source>
</evidence>
<keyword evidence="16" id="KW-1185">Reference proteome</keyword>
<dbReference type="GO" id="GO:0005524">
    <property type="term" value="F:ATP binding"/>
    <property type="evidence" value="ECO:0007669"/>
    <property type="project" value="UniProtKB-UniRule"/>
</dbReference>
<evidence type="ECO:0000256" key="4">
    <source>
        <dbReference type="ARBA" id="ARBA00022806"/>
    </source>
</evidence>
<dbReference type="EC" id="5.6.2.4" evidence="9"/>
<dbReference type="KEGG" id="gsb:GSUB_16740"/>
<dbReference type="GO" id="GO:0000725">
    <property type="term" value="P:recombinational repair"/>
    <property type="evidence" value="ECO:0007669"/>
    <property type="project" value="TreeGrafter"/>
</dbReference>
<proteinExistence type="inferred from homology"/>
<feature type="domain" description="UvrD-like helicase ATP-binding" evidence="13">
    <location>
        <begin position="1"/>
        <end position="152"/>
    </location>
</feature>
<keyword evidence="7" id="KW-0413">Isomerase</keyword>
<geneLocation type="plasmid" evidence="15 16">
    <name>pGSUB1</name>
</geneLocation>
<evidence type="ECO:0000256" key="9">
    <source>
        <dbReference type="ARBA" id="ARBA00034808"/>
    </source>
</evidence>
<dbReference type="PROSITE" id="PS51217">
    <property type="entry name" value="UVRD_HELICASE_CTER"/>
    <property type="match status" value="1"/>
</dbReference>
<keyword evidence="5 12" id="KW-0067">ATP-binding</keyword>
<comment type="similarity">
    <text evidence="1">Belongs to the helicase family. UvrD subfamily.</text>
</comment>
<dbReference type="Proteomes" id="UP000035036">
    <property type="component" value="Plasmid pGSUB1"/>
</dbReference>
<dbReference type="InterPro" id="IPR013986">
    <property type="entry name" value="DExx_box_DNA_helicase_dom_sf"/>
</dbReference>
<evidence type="ECO:0000313" key="16">
    <source>
        <dbReference type="Proteomes" id="UP000035036"/>
    </source>
</evidence>
<dbReference type="GO" id="GO:0003677">
    <property type="term" value="F:DNA binding"/>
    <property type="evidence" value="ECO:0007669"/>
    <property type="project" value="UniProtKB-KW"/>
</dbReference>
<dbReference type="Gene3D" id="1.10.10.160">
    <property type="match status" value="1"/>
</dbReference>
<name>A0A0B5FTZ6_9BACT</name>
<dbReference type="PANTHER" id="PTHR11070">
    <property type="entry name" value="UVRD / RECB / PCRA DNA HELICASE FAMILY MEMBER"/>
    <property type="match status" value="1"/>
</dbReference>
<dbReference type="EMBL" id="CP010312">
    <property type="protein sequence ID" value="AJF08149.1"/>
    <property type="molecule type" value="Genomic_DNA"/>
</dbReference>
<comment type="catalytic activity">
    <reaction evidence="8">
        <text>Couples ATP hydrolysis with the unwinding of duplex DNA by translocating in the 3'-5' direction.</text>
        <dbReference type="EC" id="5.6.2.4"/>
    </reaction>
</comment>
<comment type="catalytic activity">
    <reaction evidence="11">
        <text>ATP + H2O = ADP + phosphate + H(+)</text>
        <dbReference type="Rhea" id="RHEA:13065"/>
        <dbReference type="ChEBI" id="CHEBI:15377"/>
        <dbReference type="ChEBI" id="CHEBI:15378"/>
        <dbReference type="ChEBI" id="CHEBI:30616"/>
        <dbReference type="ChEBI" id="CHEBI:43474"/>
        <dbReference type="ChEBI" id="CHEBI:456216"/>
        <dbReference type="EC" id="5.6.2.4"/>
    </reaction>
</comment>
<comment type="caution">
    <text evidence="12">Lacks conserved residue(s) required for the propagation of feature annotation.</text>
</comment>
<evidence type="ECO:0000313" key="15">
    <source>
        <dbReference type="EMBL" id="AJF08149.1"/>
    </source>
</evidence>
<dbReference type="GO" id="GO:0043138">
    <property type="term" value="F:3'-5' DNA helicase activity"/>
    <property type="evidence" value="ECO:0007669"/>
    <property type="project" value="UniProtKB-EC"/>
</dbReference>
<sequence length="472" mass="53157">MRRAFDMTPEISQSDFDLVVEQVDAIKASMDPPPGIDKPLGKMFKAYQDLLERAESQDFSDMLRRAVFAMKSGEISPLPVDFMLVDEAQDMDEVQYEWMQCHVANGTRVTIVGDDDQSIFGWRSAMGYRGMTDFVKKNKAEHLVLSVNYRSSAEIINAATRLITHNKTRVIKSIHPHVSEPGTIEVIKVTDRKDEAHNVLRVIRQNPDAGWAVLARTNRLLGWVECALRAAKIPCVRVGGKSFWEEPEPSVFLGLLRSLSRNDAIGAIQALQWAGVSSRIINMIHDRHPKDNASLIKVLTEIRKSLSVEDRPTKKVLSGFIARNKEWRQAVASSRIRLVVSGVARWCESHQGKQVGGDKKSIFGWCEDIFNKLSGSIDQRIHFLTQRSKDTQDSKAVKLMTLHASKGLEFPNVWILAVEDGVLPLKNSDNEEERRLFYVGITRAQRRLIISHSITDVQPSMFLEEAGIVSGV</sequence>
<evidence type="ECO:0000256" key="1">
    <source>
        <dbReference type="ARBA" id="ARBA00009922"/>
    </source>
</evidence>
<evidence type="ECO:0000256" key="12">
    <source>
        <dbReference type="PROSITE-ProRule" id="PRU00560"/>
    </source>
</evidence>
<dbReference type="InterPro" id="IPR027417">
    <property type="entry name" value="P-loop_NTPase"/>
</dbReference>
<dbReference type="Gene3D" id="1.10.486.10">
    <property type="entry name" value="PCRA, domain 4"/>
    <property type="match status" value="1"/>
</dbReference>
<keyword evidence="15" id="KW-0614">Plasmid</keyword>
<reference evidence="15 16" key="1">
    <citation type="journal article" date="2015" name="Genome Announc.">
        <title>Genomes of Geoalkalibacter ferrihydriticus Z-0531T and Geoalkalibacter subterraneus Red1T, Two Haloalkaliphilic Metal-Reducing Deltaproteobacteria.</title>
        <authorList>
            <person name="Badalamenti J.P."/>
            <person name="Krajmalnik-Brown R."/>
            <person name="Torres C.I."/>
            <person name="Bond D.R."/>
        </authorList>
    </citation>
    <scope>NUCLEOTIDE SEQUENCE [LARGE SCALE GENOMIC DNA]</scope>
    <source>
        <strain evidence="15 16">Red1</strain>
        <plasmid evidence="16">Plasmid pGSUB1</plasmid>
    </source>
</reference>
<keyword evidence="6" id="KW-0238">DNA-binding</keyword>
<evidence type="ECO:0000256" key="8">
    <source>
        <dbReference type="ARBA" id="ARBA00034617"/>
    </source>
</evidence>
<keyword evidence="2 12" id="KW-0547">Nucleotide-binding</keyword>
<evidence type="ECO:0000256" key="5">
    <source>
        <dbReference type="ARBA" id="ARBA00022840"/>
    </source>
</evidence>
<accession>A0A0B5FTZ6</accession>
<dbReference type="HOGENOM" id="CLU_004585_5_10_7"/>
<dbReference type="InterPro" id="IPR014017">
    <property type="entry name" value="DNA_helicase_UvrD-like_C"/>
</dbReference>
<dbReference type="PROSITE" id="PS51198">
    <property type="entry name" value="UVRD_HELICASE_ATP_BIND"/>
    <property type="match status" value="1"/>
</dbReference>
<dbReference type="InterPro" id="IPR000212">
    <property type="entry name" value="DNA_helicase_UvrD/REP"/>
</dbReference>
<evidence type="ECO:0000256" key="3">
    <source>
        <dbReference type="ARBA" id="ARBA00022801"/>
    </source>
</evidence>